<dbReference type="EMBL" id="FSRU01000001">
    <property type="protein sequence ID" value="SIO03046.1"/>
    <property type="molecule type" value="Genomic_DNA"/>
</dbReference>
<reference evidence="1 2" key="1">
    <citation type="submission" date="2016-11" db="EMBL/GenBank/DDBJ databases">
        <authorList>
            <person name="Jaros S."/>
            <person name="Januszkiewicz K."/>
            <person name="Wedrychowicz H."/>
        </authorList>
    </citation>
    <scope>NUCLEOTIDE SEQUENCE [LARGE SCALE GENOMIC DNA]</scope>
    <source>
        <strain evidence="1 2">GAS95</strain>
    </source>
</reference>
<gene>
    <name evidence="1" type="ORF">SAMN05444165_0588</name>
</gene>
<name>A0A1N6G672_9BURK</name>
<sequence>MSVDGVMEWYFAMPSLRISPVIEGGLPQQPKALFIGTCR</sequence>
<evidence type="ECO:0000313" key="2">
    <source>
        <dbReference type="Proteomes" id="UP000185151"/>
    </source>
</evidence>
<keyword evidence="2" id="KW-1185">Reference proteome</keyword>
<dbReference type="Proteomes" id="UP000185151">
    <property type="component" value="Unassembled WGS sequence"/>
</dbReference>
<proteinExistence type="predicted"/>
<accession>A0A1N6G672</accession>
<organism evidence="1 2">
    <name type="scientific">Paraburkholderia phenazinium</name>
    <dbReference type="NCBI Taxonomy" id="60549"/>
    <lineage>
        <taxon>Bacteria</taxon>
        <taxon>Pseudomonadati</taxon>
        <taxon>Pseudomonadota</taxon>
        <taxon>Betaproteobacteria</taxon>
        <taxon>Burkholderiales</taxon>
        <taxon>Burkholderiaceae</taxon>
        <taxon>Paraburkholderia</taxon>
    </lineage>
</organism>
<evidence type="ECO:0000313" key="1">
    <source>
        <dbReference type="EMBL" id="SIO03046.1"/>
    </source>
</evidence>
<dbReference type="AlphaFoldDB" id="A0A1N6G672"/>
<protein>
    <submittedName>
        <fullName evidence="1">Uncharacterized protein</fullName>
    </submittedName>
</protein>